<feature type="compositionally biased region" description="Low complexity" evidence="10">
    <location>
        <begin position="219"/>
        <end position="234"/>
    </location>
</feature>
<dbReference type="GO" id="GO:0003677">
    <property type="term" value="F:DNA binding"/>
    <property type="evidence" value="ECO:0007669"/>
    <property type="project" value="InterPro"/>
</dbReference>
<dbReference type="GeneID" id="104965178"/>
<feature type="compositionally biased region" description="Basic residues" evidence="10">
    <location>
        <begin position="633"/>
        <end position="644"/>
    </location>
</feature>
<dbReference type="RefSeq" id="XP_010792438.1">
    <property type="nucleotide sequence ID" value="XM_010794136.1"/>
</dbReference>
<dbReference type="SUPFAM" id="SSF50630">
    <property type="entry name" value="Acid proteases"/>
    <property type="match status" value="1"/>
</dbReference>
<dbReference type="Gene3D" id="2.60.40.1960">
    <property type="match status" value="1"/>
</dbReference>
<evidence type="ECO:0000313" key="13">
    <source>
        <dbReference type="RefSeq" id="XP_010792438.1"/>
    </source>
</evidence>
<feature type="compositionally biased region" description="Acidic residues" evidence="10">
    <location>
        <begin position="1"/>
        <end position="10"/>
    </location>
</feature>
<feature type="compositionally biased region" description="Basic and acidic residues" evidence="10">
    <location>
        <begin position="200"/>
        <end position="209"/>
    </location>
</feature>
<reference evidence="13" key="1">
    <citation type="submission" date="2025-08" db="UniProtKB">
        <authorList>
            <consortium name="RefSeq"/>
        </authorList>
    </citation>
    <scope>IDENTIFICATION</scope>
    <source>
        <tissue evidence="13">Muscle</tissue>
    </source>
</reference>
<dbReference type="PRINTS" id="PR00792">
    <property type="entry name" value="PEPSIN"/>
</dbReference>
<organism evidence="12 13">
    <name type="scientific">Notothenia coriiceps</name>
    <name type="common">black rockcod</name>
    <dbReference type="NCBI Taxonomy" id="8208"/>
    <lineage>
        <taxon>Eukaryota</taxon>
        <taxon>Metazoa</taxon>
        <taxon>Chordata</taxon>
        <taxon>Craniata</taxon>
        <taxon>Vertebrata</taxon>
        <taxon>Euteleostomi</taxon>
        <taxon>Actinopterygii</taxon>
        <taxon>Neopterygii</taxon>
        <taxon>Teleostei</taxon>
        <taxon>Neoteleostei</taxon>
        <taxon>Acanthomorphata</taxon>
        <taxon>Eupercaria</taxon>
        <taxon>Perciformes</taxon>
        <taxon>Notothenioidei</taxon>
        <taxon>Nototheniidae</taxon>
        <taxon>Notothenia</taxon>
    </lineage>
</organism>
<keyword evidence="2 9" id="KW-0645">Protease</keyword>
<evidence type="ECO:0000256" key="7">
    <source>
        <dbReference type="PIRSR" id="PIRSR601461-1"/>
    </source>
</evidence>
<dbReference type="FunFam" id="2.40.70.10:FF:000004">
    <property type="entry name" value="Pepsin A"/>
    <property type="match status" value="1"/>
</dbReference>
<feature type="compositionally biased region" description="Low complexity" evidence="10">
    <location>
        <begin position="451"/>
        <end position="475"/>
    </location>
</feature>
<evidence type="ECO:0000256" key="1">
    <source>
        <dbReference type="ARBA" id="ARBA00007447"/>
    </source>
</evidence>
<evidence type="ECO:0000256" key="2">
    <source>
        <dbReference type="ARBA" id="ARBA00022670"/>
    </source>
</evidence>
<keyword evidence="6 8" id="KW-1015">Disulfide bond</keyword>
<evidence type="ECO:0000256" key="6">
    <source>
        <dbReference type="ARBA" id="ARBA00023157"/>
    </source>
</evidence>
<sequence length="966" mass="103025">MDSEENEVESSSDAGPSGMEEPSESGMGVESSEAMSADSSDAAAASHAQAPESDCHVGQSSEGLMVFAPETSSSTDARVSSVHLPDSSSVAQSTSVSSVSTVTQSVMVSDSAQVLVHSSATSEGSMMVSDSTASTSSDLGSAIDKIIESTIGPDIMNGCIAVTSAEDGGAETTRYLILQGPDDAIEALAEGPTSTCLDQGDLRRHHDPDQPGPSGYPEDSSSQPDQPQHSHPSQYMDCSADGPDQTGESSSSYVECSGEEPDQTRSQSGFPDYSGDNSDQDLPGYVECSGADSNPTSRGHYVVDCSAGYMECSVDDGARPHHSRSYIDSSADHRTQTLRQYVAQYVGECVAAADSEQPGCSQYQARDDDEDDENNQDPDQPQHSQQQPQHSCYMASSNGPEASIYEDDSSSSDHPLADTAGSVGLPESLECSESQSGMYISSSGTYTSNTEPESAQQCSPSQEEPQGSQGPQEEAGPAREMETSTVPEVSGHRAPNLAELEEMMEVVIVQQFKCKMCPYKSVSKDTLINHMRDKHFKPVGEMPKKRKRGRPPKSETFARRQAERVEAEERKAAKAEAAQPKQAEEEEDDIVDSGAIDDAEEDSDYTPADEDSKGRPPAVLKKSTPPISSSSHGRPRRKVGRPRKYSLIEEGYSNKATLSYYGVISIGTPPQSFSVIFDTGSSNLWIPSVYCSSQACQNHRKFNPQQSSTFKWGSQPLSIQYGTGSMTGYLASDTVEVGGISVVNQVFGISHTEAAFMASMVADGILGLAFQSIASDNVVPVFDMMVKGGLVSQPLFSVYLSSNSEQGSEVVFGGVDSSHYTGQINWIPLSSETYWQIKMDSVTINGQIVACAGGCQAIIDTGTSLIVGPSSDISNMNSWVGASTNQYGEATVNCQNIQSMPEVTFTLNENTFTIPASAYVSQSSYGCSTGFGQSSQQLWILGDVFIRQYYAIFDSSTLKIGLAKSV</sequence>
<dbReference type="InterPro" id="IPR021109">
    <property type="entry name" value="Peptidase_aspartic_dom_sf"/>
</dbReference>
<dbReference type="GO" id="GO:0007586">
    <property type="term" value="P:digestion"/>
    <property type="evidence" value="ECO:0007669"/>
    <property type="project" value="UniProtKB-KW"/>
</dbReference>
<feature type="compositionally biased region" description="Acidic residues" evidence="10">
    <location>
        <begin position="584"/>
        <end position="609"/>
    </location>
</feature>
<evidence type="ECO:0000256" key="8">
    <source>
        <dbReference type="PIRSR" id="PIRSR601461-2"/>
    </source>
</evidence>
<feature type="disulfide bond" evidence="8">
    <location>
        <begin position="851"/>
        <end position="855"/>
    </location>
</feature>
<dbReference type="GO" id="GO:0006508">
    <property type="term" value="P:proteolysis"/>
    <property type="evidence" value="ECO:0007669"/>
    <property type="project" value="UniProtKB-KW"/>
</dbReference>
<comment type="similarity">
    <text evidence="1 9">Belongs to the peptidase A1 family.</text>
</comment>
<feature type="compositionally biased region" description="Polar residues" evidence="10">
    <location>
        <begin position="431"/>
        <end position="450"/>
    </location>
</feature>
<proteinExistence type="inferred from homology"/>
<evidence type="ECO:0000256" key="4">
    <source>
        <dbReference type="ARBA" id="ARBA00022757"/>
    </source>
</evidence>
<dbReference type="SMART" id="SM00384">
    <property type="entry name" value="AT_hook"/>
    <property type="match status" value="2"/>
</dbReference>
<dbReference type="GO" id="GO:0004190">
    <property type="term" value="F:aspartic-type endopeptidase activity"/>
    <property type="evidence" value="ECO:0007669"/>
    <property type="project" value="UniProtKB-KW"/>
</dbReference>
<dbReference type="InterPro" id="IPR033121">
    <property type="entry name" value="PEPTIDASE_A1"/>
</dbReference>
<gene>
    <name evidence="13" type="primary">LOC104965178</name>
</gene>
<feature type="active site" evidence="7">
    <location>
        <position position="678"/>
    </location>
</feature>
<dbReference type="PROSITE" id="PS00141">
    <property type="entry name" value="ASP_PROTEASE"/>
    <property type="match status" value="2"/>
</dbReference>
<feature type="compositionally biased region" description="Low complexity" evidence="10">
    <location>
        <begin position="377"/>
        <end position="391"/>
    </location>
</feature>
<dbReference type="Gene3D" id="2.40.70.10">
    <property type="entry name" value="Acid Proteases"/>
    <property type="match status" value="2"/>
</dbReference>
<feature type="region of interest" description="Disordered" evidence="10">
    <location>
        <begin position="1"/>
        <end position="60"/>
    </location>
</feature>
<feature type="region of interest" description="Disordered" evidence="10">
    <location>
        <begin position="314"/>
        <end position="333"/>
    </location>
</feature>
<feature type="region of interest" description="Disordered" evidence="10">
    <location>
        <begin position="530"/>
        <end position="646"/>
    </location>
</feature>
<feature type="disulfide bond" evidence="8">
    <location>
        <begin position="894"/>
        <end position="927"/>
    </location>
</feature>
<dbReference type="KEGG" id="ncc:104965178"/>
<feature type="active site" evidence="7">
    <location>
        <position position="860"/>
    </location>
</feature>
<dbReference type="AlphaFoldDB" id="A0A6I9PXX8"/>
<dbReference type="InterPro" id="IPR017956">
    <property type="entry name" value="AT_hook_DNA-bd_motif"/>
</dbReference>
<dbReference type="Proteomes" id="UP000504611">
    <property type="component" value="Unplaced"/>
</dbReference>
<accession>A0A6I9PXX8</accession>
<keyword evidence="12" id="KW-1185">Reference proteome</keyword>
<feature type="disulfide bond" evidence="8">
    <location>
        <begin position="691"/>
        <end position="696"/>
    </location>
</feature>
<dbReference type="Pfam" id="PF00026">
    <property type="entry name" value="Asp"/>
    <property type="match status" value="1"/>
</dbReference>
<dbReference type="OrthoDB" id="8117402at2759"/>
<dbReference type="InterPro" id="IPR001969">
    <property type="entry name" value="Aspartic_peptidase_AS"/>
</dbReference>
<dbReference type="InterPro" id="IPR013087">
    <property type="entry name" value="Znf_C2H2_type"/>
</dbReference>
<evidence type="ECO:0000259" key="11">
    <source>
        <dbReference type="PROSITE" id="PS51767"/>
    </source>
</evidence>
<feature type="compositionally biased region" description="Low complexity" evidence="10">
    <location>
        <begin position="30"/>
        <end position="52"/>
    </location>
</feature>
<feature type="region of interest" description="Disordered" evidence="10">
    <location>
        <begin position="354"/>
        <end position="497"/>
    </location>
</feature>
<feature type="region of interest" description="Disordered" evidence="10">
    <location>
        <begin position="194"/>
        <end position="299"/>
    </location>
</feature>
<keyword evidence="4" id="KW-0222">Digestion</keyword>
<evidence type="ECO:0000256" key="10">
    <source>
        <dbReference type="SAM" id="MobiDB-lite"/>
    </source>
</evidence>
<feature type="compositionally biased region" description="Basic and acidic residues" evidence="10">
    <location>
        <begin position="552"/>
        <end position="574"/>
    </location>
</feature>
<evidence type="ECO:0000256" key="3">
    <source>
        <dbReference type="ARBA" id="ARBA00022750"/>
    </source>
</evidence>
<keyword evidence="3 9" id="KW-0064">Aspartyl protease</keyword>
<dbReference type="FunFam" id="2.40.70.10:FF:000006">
    <property type="entry name" value="Cathepsin E"/>
    <property type="match status" value="1"/>
</dbReference>
<keyword evidence="5 9" id="KW-0378">Hydrolase</keyword>
<name>A0A6I9PXX8_9TELE</name>
<feature type="domain" description="Peptidase A1" evidence="11">
    <location>
        <begin position="660"/>
        <end position="963"/>
    </location>
</feature>
<dbReference type="SMART" id="SM00355">
    <property type="entry name" value="ZnF_C2H2"/>
    <property type="match status" value="1"/>
</dbReference>
<dbReference type="InterPro" id="IPR001461">
    <property type="entry name" value="Aspartic_peptidase_A1"/>
</dbReference>
<protein>
    <submittedName>
        <fullName evidence="13">Microtubule-associated protein futsch-like</fullName>
    </submittedName>
</protein>
<evidence type="ECO:0000313" key="12">
    <source>
        <dbReference type="Proteomes" id="UP000504611"/>
    </source>
</evidence>
<dbReference type="PROSITE" id="PS51767">
    <property type="entry name" value="PEPTIDASE_A1"/>
    <property type="match status" value="1"/>
</dbReference>
<dbReference type="PANTHER" id="PTHR47966:SF22">
    <property type="entry name" value="PEPSIN A-3-RELATED"/>
    <property type="match status" value="1"/>
</dbReference>
<dbReference type="PANTHER" id="PTHR47966">
    <property type="entry name" value="BETA-SITE APP-CLEAVING ENZYME, ISOFORM A-RELATED"/>
    <property type="match status" value="1"/>
</dbReference>
<evidence type="ECO:0000256" key="9">
    <source>
        <dbReference type="RuleBase" id="RU000454"/>
    </source>
</evidence>
<feature type="compositionally biased region" description="Acidic residues" evidence="10">
    <location>
        <begin position="367"/>
        <end position="376"/>
    </location>
</feature>
<evidence type="ECO:0000256" key="5">
    <source>
        <dbReference type="ARBA" id="ARBA00022801"/>
    </source>
</evidence>